<evidence type="ECO:0000256" key="10">
    <source>
        <dbReference type="PIRSR" id="PIRSR611150-1"/>
    </source>
</evidence>
<accession>A0A319CRT5</accession>
<proteinExistence type="inferred from homology"/>
<keyword evidence="8 11" id="KW-1015">Disulfide bond</keyword>
<dbReference type="EMBL" id="KZ821679">
    <property type="protein sequence ID" value="PYH85637.1"/>
    <property type="molecule type" value="Genomic_DNA"/>
</dbReference>
<keyword evidence="5" id="KW-0964">Secreted</keyword>
<dbReference type="VEuPathDB" id="FungiDB:BO82DRAFT_302097"/>
<dbReference type="GO" id="GO:0005576">
    <property type="term" value="C:extracellular region"/>
    <property type="evidence" value="ECO:0007669"/>
    <property type="project" value="UniProtKB-SubCell"/>
</dbReference>
<dbReference type="SMART" id="SM01110">
    <property type="entry name" value="Cutinase"/>
    <property type="match status" value="1"/>
</dbReference>
<dbReference type="RefSeq" id="XP_025495837.1">
    <property type="nucleotide sequence ID" value="XM_025632106.1"/>
</dbReference>
<evidence type="ECO:0000313" key="13">
    <source>
        <dbReference type="EMBL" id="PYH85637.1"/>
    </source>
</evidence>
<feature type="active site" description="Nucleophile" evidence="10">
    <location>
        <position position="149"/>
    </location>
</feature>
<dbReference type="InterPro" id="IPR011150">
    <property type="entry name" value="Cutinase_monf"/>
</dbReference>
<dbReference type="Pfam" id="PF01083">
    <property type="entry name" value="Cutinase"/>
    <property type="match status" value="1"/>
</dbReference>
<feature type="disulfide bond" evidence="11">
    <location>
        <begin position="200"/>
        <end position="207"/>
    </location>
</feature>
<dbReference type="InterPro" id="IPR029058">
    <property type="entry name" value="AB_hydrolase_fold"/>
</dbReference>
<keyword evidence="7" id="KW-0378">Hydrolase</keyword>
<keyword evidence="4" id="KW-0719">Serine esterase</keyword>
<dbReference type="Gene3D" id="3.40.50.1820">
    <property type="entry name" value="alpha/beta hydrolase"/>
    <property type="match status" value="1"/>
</dbReference>
<evidence type="ECO:0000256" key="8">
    <source>
        <dbReference type="ARBA" id="ARBA00023157"/>
    </source>
</evidence>
<evidence type="ECO:0000256" key="2">
    <source>
        <dbReference type="ARBA" id="ARBA00007534"/>
    </source>
</evidence>
<feature type="disulfide bond" evidence="11">
    <location>
        <begin position="59"/>
        <end position="138"/>
    </location>
</feature>
<dbReference type="GeneID" id="37134847"/>
<evidence type="ECO:0000256" key="5">
    <source>
        <dbReference type="ARBA" id="ARBA00022525"/>
    </source>
</evidence>
<evidence type="ECO:0000256" key="3">
    <source>
        <dbReference type="ARBA" id="ARBA00013095"/>
    </source>
</evidence>
<sequence length="236" mass="25407">MLDSISYGHNRMAHFKWLLVGAFAFATLAVANPLPAPEANQLETRQTGINANDIMSGTCKDFTLIFVRGSWEVGNMGVVIGPPLCSTLKAQISPNRVACQGVGGMYSADIPQNFLTPNTDAKSIASAATMLELAATKCPNTQVVAAGYSQGTAVIDYAIQEIKHEVRNRIKAVALFGYTRNIQDRGGIPGYPQDRTKVYCAPGDVVCDDILLLTPPHYTYAVYAKDASEFLASKVN</sequence>
<dbReference type="PRINTS" id="PR00129">
    <property type="entry name" value="CUTINASE"/>
</dbReference>
<comment type="similarity">
    <text evidence="2">Belongs to the cutinase family.</text>
</comment>
<evidence type="ECO:0000256" key="11">
    <source>
        <dbReference type="PIRSR" id="PIRSR611150-2"/>
    </source>
</evidence>
<organism evidence="13 14">
    <name type="scientific">Aspergillus uvarum CBS 121591</name>
    <dbReference type="NCBI Taxonomy" id="1448315"/>
    <lineage>
        <taxon>Eukaryota</taxon>
        <taxon>Fungi</taxon>
        <taxon>Dikarya</taxon>
        <taxon>Ascomycota</taxon>
        <taxon>Pezizomycotina</taxon>
        <taxon>Eurotiomycetes</taxon>
        <taxon>Eurotiomycetidae</taxon>
        <taxon>Eurotiales</taxon>
        <taxon>Aspergillaceae</taxon>
        <taxon>Aspergillus</taxon>
        <taxon>Aspergillus subgen. Circumdati</taxon>
    </lineage>
</organism>
<evidence type="ECO:0000256" key="12">
    <source>
        <dbReference type="SAM" id="SignalP"/>
    </source>
</evidence>
<feature type="signal peptide" evidence="12">
    <location>
        <begin position="1"/>
        <end position="31"/>
    </location>
</feature>
<comment type="subcellular location">
    <subcellularLocation>
        <location evidence="1">Secreted</location>
    </subcellularLocation>
</comment>
<gene>
    <name evidence="13" type="ORF">BO82DRAFT_302097</name>
</gene>
<protein>
    <recommendedName>
        <fullName evidence="3">cutinase</fullName>
        <ecNumber evidence="3">3.1.1.74</ecNumber>
    </recommendedName>
</protein>
<dbReference type="AlphaFoldDB" id="A0A319CRT5"/>
<dbReference type="FunFam" id="3.40.50.1820:FF:000235">
    <property type="entry name" value="Cutinase 1"/>
    <property type="match status" value="1"/>
</dbReference>
<comment type="catalytic activity">
    <reaction evidence="9">
        <text>cutin + H2O = cutin monomers.</text>
        <dbReference type="EC" id="3.1.1.74"/>
    </reaction>
</comment>
<dbReference type="SUPFAM" id="SSF53474">
    <property type="entry name" value="alpha/beta-Hydrolases"/>
    <property type="match status" value="1"/>
</dbReference>
<feature type="chain" id="PRO_5016325971" description="cutinase" evidence="12">
    <location>
        <begin position="32"/>
        <end position="236"/>
    </location>
</feature>
<keyword evidence="14" id="KW-1185">Reference proteome</keyword>
<feature type="active site" description="Proton donor/acceptor" evidence="10">
    <location>
        <position position="217"/>
    </location>
</feature>
<feature type="active site" description="Proton donor/acceptor" evidence="10">
    <location>
        <position position="204"/>
    </location>
</feature>
<evidence type="ECO:0000256" key="4">
    <source>
        <dbReference type="ARBA" id="ARBA00022487"/>
    </source>
</evidence>
<evidence type="ECO:0000256" key="1">
    <source>
        <dbReference type="ARBA" id="ARBA00004613"/>
    </source>
</evidence>
<evidence type="ECO:0000313" key="14">
    <source>
        <dbReference type="Proteomes" id="UP000248340"/>
    </source>
</evidence>
<dbReference type="InterPro" id="IPR000675">
    <property type="entry name" value="Cutinase/axe"/>
</dbReference>
<dbReference type="STRING" id="1448315.A0A319CRT5"/>
<evidence type="ECO:0000256" key="9">
    <source>
        <dbReference type="ARBA" id="ARBA00034045"/>
    </source>
</evidence>
<dbReference type="GO" id="GO:0016052">
    <property type="term" value="P:carbohydrate catabolic process"/>
    <property type="evidence" value="ECO:0007669"/>
    <property type="project" value="TreeGrafter"/>
</dbReference>
<reference evidence="13 14" key="1">
    <citation type="submission" date="2016-12" db="EMBL/GenBank/DDBJ databases">
        <title>The genomes of Aspergillus section Nigri reveals drivers in fungal speciation.</title>
        <authorList>
            <consortium name="DOE Joint Genome Institute"/>
            <person name="Vesth T.C."/>
            <person name="Nybo J."/>
            <person name="Theobald S."/>
            <person name="Brandl J."/>
            <person name="Frisvad J.C."/>
            <person name="Nielsen K.F."/>
            <person name="Lyhne E.K."/>
            <person name="Kogle M.E."/>
            <person name="Kuo A."/>
            <person name="Riley R."/>
            <person name="Clum A."/>
            <person name="Nolan M."/>
            <person name="Lipzen A."/>
            <person name="Salamov A."/>
            <person name="Henrissat B."/>
            <person name="Wiebenga A."/>
            <person name="De Vries R.P."/>
            <person name="Grigoriev I.V."/>
            <person name="Mortensen U.H."/>
            <person name="Andersen M.R."/>
            <person name="Baker S.E."/>
        </authorList>
    </citation>
    <scope>NUCLEOTIDE SEQUENCE [LARGE SCALE GENOMIC DNA]</scope>
    <source>
        <strain evidence="13 14">CBS 121591</strain>
    </source>
</reference>
<dbReference type="OrthoDB" id="3225429at2759"/>
<feature type="non-terminal residue" evidence="13">
    <location>
        <position position="236"/>
    </location>
</feature>
<keyword evidence="6 12" id="KW-0732">Signal</keyword>
<dbReference type="PANTHER" id="PTHR48250">
    <property type="entry name" value="CUTINASE 2-RELATED"/>
    <property type="match status" value="1"/>
</dbReference>
<dbReference type="PANTHER" id="PTHR48250:SF3">
    <property type="entry name" value="CUTINASE 1-RELATED"/>
    <property type="match status" value="1"/>
</dbReference>
<evidence type="ECO:0000256" key="7">
    <source>
        <dbReference type="ARBA" id="ARBA00022801"/>
    </source>
</evidence>
<dbReference type="EC" id="3.1.1.74" evidence="3"/>
<dbReference type="Proteomes" id="UP000248340">
    <property type="component" value="Unassembled WGS sequence"/>
</dbReference>
<name>A0A319CRT5_9EURO</name>
<dbReference type="GO" id="GO:0050525">
    <property type="term" value="F:cutinase activity"/>
    <property type="evidence" value="ECO:0007669"/>
    <property type="project" value="UniProtKB-EC"/>
</dbReference>
<evidence type="ECO:0000256" key="6">
    <source>
        <dbReference type="ARBA" id="ARBA00022729"/>
    </source>
</evidence>